<gene>
    <name evidence="1" type="ORF">ACI2L5_37440</name>
</gene>
<comment type="caution">
    <text evidence="1">The sequence shown here is derived from an EMBL/GenBank/DDBJ whole genome shotgun (WGS) entry which is preliminary data.</text>
</comment>
<name>A0ABW8LXA6_9ACTN</name>
<dbReference type="EMBL" id="JBJDQH010000014">
    <property type="protein sequence ID" value="MFK4270572.1"/>
    <property type="molecule type" value="Genomic_DNA"/>
</dbReference>
<keyword evidence="2" id="KW-1185">Reference proteome</keyword>
<reference evidence="1 2" key="1">
    <citation type="submission" date="2024-11" db="EMBL/GenBank/DDBJ databases">
        <title>The Natural Products Discovery Center: Release of the First 8490 Sequenced Strains for Exploring Actinobacteria Biosynthetic Diversity.</title>
        <authorList>
            <person name="Kalkreuter E."/>
            <person name="Kautsar S.A."/>
            <person name="Yang D."/>
            <person name="Bader C.D."/>
            <person name="Teijaro C.N."/>
            <person name="Fluegel L."/>
            <person name="Davis C.M."/>
            <person name="Simpson J.R."/>
            <person name="Lauterbach L."/>
            <person name="Steele A.D."/>
            <person name="Gui C."/>
            <person name="Meng S."/>
            <person name="Li G."/>
            <person name="Viehrig K."/>
            <person name="Ye F."/>
            <person name="Su P."/>
            <person name="Kiefer A.F."/>
            <person name="Nichols A."/>
            <person name="Cepeda A.J."/>
            <person name="Yan W."/>
            <person name="Fan B."/>
            <person name="Jiang Y."/>
            <person name="Adhikari A."/>
            <person name="Zheng C.-J."/>
            <person name="Schuster L."/>
            <person name="Cowan T.M."/>
            <person name="Smanski M.J."/>
            <person name="Chevrette M.G."/>
            <person name="De Carvalho L.P.S."/>
            <person name="Shen B."/>
        </authorList>
    </citation>
    <scope>NUCLEOTIDE SEQUENCE [LARGE SCALE GENOMIC DNA]</scope>
    <source>
        <strain evidence="1 2">NPDC020863</strain>
    </source>
</reference>
<evidence type="ECO:0000313" key="1">
    <source>
        <dbReference type="EMBL" id="MFK4270572.1"/>
    </source>
</evidence>
<proteinExistence type="predicted"/>
<protein>
    <submittedName>
        <fullName evidence="1">Uncharacterized protein</fullName>
    </submittedName>
</protein>
<accession>A0ABW8LXA6</accession>
<sequence length="91" mass="9837">MIGYLWASETTDAAGFYPRKGMGAVGWDARGPWAKRLKETRDAGFSACEAVRYWVGEPEDPKGGGVAADAEGRVLPDSEAVYRLGRQGVDE</sequence>
<organism evidence="1 2">
    <name type="scientific">Streptomyces milbemycinicus</name>
    <dbReference type="NCBI Taxonomy" id="476552"/>
    <lineage>
        <taxon>Bacteria</taxon>
        <taxon>Bacillati</taxon>
        <taxon>Actinomycetota</taxon>
        <taxon>Actinomycetes</taxon>
        <taxon>Kitasatosporales</taxon>
        <taxon>Streptomycetaceae</taxon>
        <taxon>Streptomyces</taxon>
    </lineage>
</organism>
<dbReference type="RefSeq" id="WP_358645125.1">
    <property type="nucleotide sequence ID" value="NZ_JBFAEV010000034.1"/>
</dbReference>
<dbReference type="Proteomes" id="UP001620295">
    <property type="component" value="Unassembled WGS sequence"/>
</dbReference>
<evidence type="ECO:0000313" key="2">
    <source>
        <dbReference type="Proteomes" id="UP001620295"/>
    </source>
</evidence>